<keyword evidence="2" id="KW-0472">Membrane</keyword>
<gene>
    <name evidence="3" type="ORF">GCM10023172_16290</name>
</gene>
<comment type="caution">
    <text evidence="3">The sequence shown here is derived from an EMBL/GenBank/DDBJ whole genome shotgun (WGS) entry which is preliminary data.</text>
</comment>
<name>A0ABP8QBE8_9BACT</name>
<protein>
    <submittedName>
        <fullName evidence="3">Uncharacterized protein</fullName>
    </submittedName>
</protein>
<dbReference type="Proteomes" id="UP001501243">
    <property type="component" value="Unassembled WGS sequence"/>
</dbReference>
<evidence type="ECO:0000313" key="4">
    <source>
        <dbReference type="Proteomes" id="UP001501243"/>
    </source>
</evidence>
<reference evidence="4" key="1">
    <citation type="journal article" date="2019" name="Int. J. Syst. Evol. Microbiol.">
        <title>The Global Catalogue of Microorganisms (GCM) 10K type strain sequencing project: providing services to taxonomists for standard genome sequencing and annotation.</title>
        <authorList>
            <consortium name="The Broad Institute Genomics Platform"/>
            <consortium name="The Broad Institute Genome Sequencing Center for Infectious Disease"/>
            <person name="Wu L."/>
            <person name="Ma J."/>
        </authorList>
    </citation>
    <scope>NUCLEOTIDE SEQUENCE [LARGE SCALE GENOMIC DNA]</scope>
    <source>
        <strain evidence="4">JCM 17841</strain>
    </source>
</reference>
<keyword evidence="2" id="KW-0812">Transmembrane</keyword>
<organism evidence="3 4">
    <name type="scientific">Hymenobacter ginsengisoli</name>
    <dbReference type="NCBI Taxonomy" id="1051626"/>
    <lineage>
        <taxon>Bacteria</taxon>
        <taxon>Pseudomonadati</taxon>
        <taxon>Bacteroidota</taxon>
        <taxon>Cytophagia</taxon>
        <taxon>Cytophagales</taxon>
        <taxon>Hymenobacteraceae</taxon>
        <taxon>Hymenobacter</taxon>
    </lineage>
</organism>
<feature type="transmembrane region" description="Helical" evidence="2">
    <location>
        <begin position="78"/>
        <end position="100"/>
    </location>
</feature>
<feature type="compositionally biased region" description="Low complexity" evidence="1">
    <location>
        <begin position="112"/>
        <end position="138"/>
    </location>
</feature>
<dbReference type="RefSeq" id="WP_208130696.1">
    <property type="nucleotide sequence ID" value="NZ_BAABGQ010000005.1"/>
</dbReference>
<feature type="region of interest" description="Disordered" evidence="1">
    <location>
        <begin position="169"/>
        <end position="246"/>
    </location>
</feature>
<sequence length="338" mass="35843">MSADTDNLDDLFRQQLGQHATPPSADLARRLAELAEAERLDARFRTGLGSHASQPRREVWERLEDEHLRPQPQRRRRVVAWWQLSAAAMLLLTLLAGGLWRGGYWQPQGGLASQPATTAAPSAGSSPAAAGTDAARSPQSASPHAAQKSTEQALAQTTDLVAEKNQKNFTTQATAPVASSSSPSIAATARPRRPATALRTVGSFQKKPRPLDAAADALASTERRPGPASQSVAPSLPEPADSQHPPVVAMTSAPEIIEVEVRRGTEPSRPALVPVVTVASTVASPARRPRLRLGGLLRQAGHLVHGEPVSLAEATELTETVTVQARLGGRTLSKTIQL</sequence>
<keyword evidence="2" id="KW-1133">Transmembrane helix</keyword>
<proteinExistence type="predicted"/>
<feature type="region of interest" description="Disordered" evidence="1">
    <location>
        <begin position="1"/>
        <end position="23"/>
    </location>
</feature>
<feature type="compositionally biased region" description="Low complexity" evidence="1">
    <location>
        <begin position="173"/>
        <end position="200"/>
    </location>
</feature>
<keyword evidence="4" id="KW-1185">Reference proteome</keyword>
<evidence type="ECO:0000256" key="2">
    <source>
        <dbReference type="SAM" id="Phobius"/>
    </source>
</evidence>
<evidence type="ECO:0000256" key="1">
    <source>
        <dbReference type="SAM" id="MobiDB-lite"/>
    </source>
</evidence>
<accession>A0ABP8QBE8</accession>
<evidence type="ECO:0000313" key="3">
    <source>
        <dbReference type="EMBL" id="GAA4498748.1"/>
    </source>
</evidence>
<feature type="region of interest" description="Disordered" evidence="1">
    <location>
        <begin position="109"/>
        <end position="153"/>
    </location>
</feature>
<feature type="compositionally biased region" description="Polar residues" evidence="1">
    <location>
        <begin position="139"/>
        <end position="153"/>
    </location>
</feature>
<dbReference type="EMBL" id="BAABGQ010000005">
    <property type="protein sequence ID" value="GAA4498748.1"/>
    <property type="molecule type" value="Genomic_DNA"/>
</dbReference>